<reference evidence="2 3" key="1">
    <citation type="submission" date="2018-08" db="EMBL/GenBank/DDBJ databases">
        <title>A genome reference for cultivated species of the human gut microbiota.</title>
        <authorList>
            <person name="Zou Y."/>
            <person name="Xue W."/>
            <person name="Luo G."/>
        </authorList>
    </citation>
    <scope>NUCLEOTIDE SEQUENCE [LARGE SCALE GENOMIC DNA]</scope>
    <source>
        <strain evidence="2 3">AF15-20</strain>
    </source>
</reference>
<sequence>MLIELSVKNCFVFNNQIVFSLDPTNKTTAIYGPNNAGKTCLIKCIQAMKQILLNQRIELKSNLFFK</sequence>
<proteinExistence type="predicted"/>
<name>A0A395W479_9FIRM</name>
<protein>
    <recommendedName>
        <fullName evidence="1">Rad50/SbcC-type AAA domain-containing protein</fullName>
    </recommendedName>
</protein>
<dbReference type="InterPro" id="IPR027417">
    <property type="entry name" value="P-loop_NTPase"/>
</dbReference>
<comment type="caution">
    <text evidence="2">The sequence shown here is derived from an EMBL/GenBank/DDBJ whole genome shotgun (WGS) entry which is preliminary data.</text>
</comment>
<dbReference type="Pfam" id="PF13476">
    <property type="entry name" value="AAA_23"/>
    <property type="match status" value="1"/>
</dbReference>
<dbReference type="RefSeq" id="WP_118325820.1">
    <property type="nucleotide sequence ID" value="NZ_CATXNH010000104.1"/>
</dbReference>
<evidence type="ECO:0000313" key="3">
    <source>
        <dbReference type="Proteomes" id="UP000265489"/>
    </source>
</evidence>
<dbReference type="AlphaFoldDB" id="A0A395W479"/>
<dbReference type="GO" id="GO:0016887">
    <property type="term" value="F:ATP hydrolysis activity"/>
    <property type="evidence" value="ECO:0007669"/>
    <property type="project" value="InterPro"/>
</dbReference>
<dbReference type="GeneID" id="66580383"/>
<dbReference type="Gene3D" id="3.40.50.300">
    <property type="entry name" value="P-loop containing nucleotide triphosphate hydrolases"/>
    <property type="match status" value="1"/>
</dbReference>
<dbReference type="EMBL" id="QRYQ01000028">
    <property type="protein sequence ID" value="RGU89508.1"/>
    <property type="molecule type" value="Genomic_DNA"/>
</dbReference>
<dbReference type="SUPFAM" id="SSF52540">
    <property type="entry name" value="P-loop containing nucleoside triphosphate hydrolases"/>
    <property type="match status" value="1"/>
</dbReference>
<accession>A0A395W479</accession>
<feature type="domain" description="Rad50/SbcC-type AAA" evidence="1">
    <location>
        <begin position="5"/>
        <end position="46"/>
    </location>
</feature>
<organism evidence="2 3">
    <name type="scientific">Holdemanella biformis</name>
    <dbReference type="NCBI Taxonomy" id="1735"/>
    <lineage>
        <taxon>Bacteria</taxon>
        <taxon>Bacillati</taxon>
        <taxon>Bacillota</taxon>
        <taxon>Erysipelotrichia</taxon>
        <taxon>Erysipelotrichales</taxon>
        <taxon>Erysipelotrichaceae</taxon>
        <taxon>Holdemanella</taxon>
    </lineage>
</organism>
<gene>
    <name evidence="2" type="ORF">DWW32_11230</name>
</gene>
<evidence type="ECO:0000313" key="2">
    <source>
        <dbReference type="EMBL" id="RGU89508.1"/>
    </source>
</evidence>
<dbReference type="Proteomes" id="UP000265489">
    <property type="component" value="Unassembled WGS sequence"/>
</dbReference>
<dbReference type="GO" id="GO:0006302">
    <property type="term" value="P:double-strand break repair"/>
    <property type="evidence" value="ECO:0007669"/>
    <property type="project" value="InterPro"/>
</dbReference>
<dbReference type="InterPro" id="IPR038729">
    <property type="entry name" value="Rad50/SbcC_AAA"/>
</dbReference>
<evidence type="ECO:0000259" key="1">
    <source>
        <dbReference type="Pfam" id="PF13476"/>
    </source>
</evidence>